<dbReference type="Proteomes" id="UP000315971">
    <property type="component" value="Unassembled WGS sequence"/>
</dbReference>
<accession>A0A521ELM3</accession>
<proteinExistence type="predicted"/>
<evidence type="ECO:0000313" key="2">
    <source>
        <dbReference type="Proteomes" id="UP000315971"/>
    </source>
</evidence>
<dbReference type="EMBL" id="FXSZ01000017">
    <property type="protein sequence ID" value="SMO84802.1"/>
    <property type="molecule type" value="Genomic_DNA"/>
</dbReference>
<sequence>MTEIFTQEDLVRHLYTEDTPEEAEMMENSLAVNEALTESFQNFVNIKEALNQILIEPSQITVENILNYSVSTRK</sequence>
<dbReference type="AlphaFoldDB" id="A0A521ELM3"/>
<name>A0A521ELM3_9SPHI</name>
<reference evidence="1 2" key="1">
    <citation type="submission" date="2017-05" db="EMBL/GenBank/DDBJ databases">
        <authorList>
            <person name="Varghese N."/>
            <person name="Submissions S."/>
        </authorList>
    </citation>
    <scope>NUCLEOTIDE SEQUENCE [LARGE SCALE GENOMIC DNA]</scope>
    <source>
        <strain evidence="1 2">DSM 21342</strain>
    </source>
</reference>
<dbReference type="OrthoDB" id="982713at2"/>
<organism evidence="1 2">
    <name type="scientific">Solitalea koreensis</name>
    <dbReference type="NCBI Taxonomy" id="543615"/>
    <lineage>
        <taxon>Bacteria</taxon>
        <taxon>Pseudomonadati</taxon>
        <taxon>Bacteroidota</taxon>
        <taxon>Sphingobacteriia</taxon>
        <taxon>Sphingobacteriales</taxon>
        <taxon>Sphingobacteriaceae</taxon>
        <taxon>Solitalea</taxon>
    </lineage>
</organism>
<protein>
    <submittedName>
        <fullName evidence="1">Uncharacterized protein</fullName>
    </submittedName>
</protein>
<evidence type="ECO:0000313" key="1">
    <source>
        <dbReference type="EMBL" id="SMO84802.1"/>
    </source>
</evidence>
<keyword evidence="2" id="KW-1185">Reference proteome</keyword>
<gene>
    <name evidence="1" type="ORF">SAMN06265350_11712</name>
</gene>
<dbReference type="RefSeq" id="WP_142604796.1">
    <property type="nucleotide sequence ID" value="NZ_FXSZ01000017.1"/>
</dbReference>